<gene>
    <name evidence="1" type="ORF">SSE37_02360</name>
</gene>
<organism evidence="1 2">
    <name type="scientific">Sagittula stellata (strain ATCC 700073 / DSM 11524 / E-37)</name>
    <dbReference type="NCBI Taxonomy" id="388399"/>
    <lineage>
        <taxon>Bacteria</taxon>
        <taxon>Pseudomonadati</taxon>
        <taxon>Pseudomonadota</taxon>
        <taxon>Alphaproteobacteria</taxon>
        <taxon>Rhodobacterales</taxon>
        <taxon>Roseobacteraceae</taxon>
        <taxon>Sagittula</taxon>
    </lineage>
</organism>
<reference evidence="1 2" key="1">
    <citation type="submission" date="2006-06" db="EMBL/GenBank/DDBJ databases">
        <authorList>
            <person name="Moran M.A."/>
            <person name="Ferriera S."/>
            <person name="Johnson J."/>
            <person name="Kravitz S."/>
            <person name="Beeson K."/>
            <person name="Sutton G."/>
            <person name="Rogers Y.-H."/>
            <person name="Friedman R."/>
            <person name="Frazier M."/>
            <person name="Venter J.C."/>
        </authorList>
    </citation>
    <scope>NUCLEOTIDE SEQUENCE [LARGE SCALE GENOMIC DNA]</scope>
    <source>
        <strain evidence="1 2">E-37</strain>
    </source>
</reference>
<dbReference type="eggNOG" id="ENOG50339HW">
    <property type="taxonomic scope" value="Bacteria"/>
</dbReference>
<accession>A3K7S1</accession>
<keyword evidence="2" id="KW-1185">Reference proteome</keyword>
<comment type="caution">
    <text evidence="1">The sequence shown here is derived from an EMBL/GenBank/DDBJ whole genome shotgun (WGS) entry which is preliminary data.</text>
</comment>
<dbReference type="Proteomes" id="UP000005713">
    <property type="component" value="Unassembled WGS sequence"/>
</dbReference>
<evidence type="ECO:0000313" key="2">
    <source>
        <dbReference type="Proteomes" id="UP000005713"/>
    </source>
</evidence>
<sequence>MIPDISECITLAKVELQAARQQIAAEISGYPTPISGCDAQFNHLLAQRQKVSAALQALESEPHIPTSREP</sequence>
<dbReference type="EMBL" id="AAYA01000013">
    <property type="protein sequence ID" value="EBA06693.1"/>
    <property type="molecule type" value="Genomic_DNA"/>
</dbReference>
<proteinExistence type="predicted"/>
<evidence type="ECO:0000313" key="1">
    <source>
        <dbReference type="EMBL" id="EBA06693.1"/>
    </source>
</evidence>
<dbReference type="RefSeq" id="WP_005861848.1">
    <property type="nucleotide sequence ID" value="NZ_AAYA01000013.1"/>
</dbReference>
<dbReference type="OrthoDB" id="7708793at2"/>
<protein>
    <submittedName>
        <fullName evidence="1">Uncharacterized protein</fullName>
    </submittedName>
</protein>
<dbReference type="AlphaFoldDB" id="A3K7S1"/>
<name>A3K7S1_SAGS3</name>